<proteinExistence type="predicted"/>
<evidence type="ECO:0000313" key="2">
    <source>
        <dbReference type="EMBL" id="RID75734.1"/>
    </source>
</evidence>
<dbReference type="Pfam" id="PF13963">
    <property type="entry name" value="Transpos_assoc"/>
    <property type="match status" value="1"/>
</dbReference>
<feature type="domain" description="Transposase-associated" evidence="1">
    <location>
        <begin position="7"/>
        <end position="70"/>
    </location>
</feature>
<dbReference type="AlphaFoldDB" id="A0A398AGH0"/>
<protein>
    <recommendedName>
        <fullName evidence="1">Transposase-associated domain-containing protein</fullName>
    </recommendedName>
</protein>
<accession>A0A398AGH0</accession>
<dbReference type="InterPro" id="IPR004242">
    <property type="entry name" value="Transposase_21"/>
</dbReference>
<organism evidence="2 3">
    <name type="scientific">Brassica campestris</name>
    <name type="common">Field mustard</name>
    <dbReference type="NCBI Taxonomy" id="3711"/>
    <lineage>
        <taxon>Eukaryota</taxon>
        <taxon>Viridiplantae</taxon>
        <taxon>Streptophyta</taxon>
        <taxon>Embryophyta</taxon>
        <taxon>Tracheophyta</taxon>
        <taxon>Spermatophyta</taxon>
        <taxon>Magnoliopsida</taxon>
        <taxon>eudicotyledons</taxon>
        <taxon>Gunneridae</taxon>
        <taxon>Pentapetalae</taxon>
        <taxon>rosids</taxon>
        <taxon>malvids</taxon>
        <taxon>Brassicales</taxon>
        <taxon>Brassicaceae</taxon>
        <taxon>Brassiceae</taxon>
        <taxon>Brassica</taxon>
    </lineage>
</organism>
<sequence length="211" mass="24071">MFVTYMASLEYQEGAFAFVKESALRLGHPSDMLCPCIDCRNLCHQPTDTVVDHLIIKAIMALYRIKVKRGMSENYFDQLLTVVHDMLPKDNVLLSSTDAMKKFLKVFGFGYDHIHACTNDYILYGIQGHHKLPMMWNSRWKGISTLTNSGGCLDLKDEDLPLHFNNASSDGTMRYPVDSITWSTVKDKWPQFSEEARNLQFGLSTDGMNPF</sequence>
<reference evidence="2 3" key="1">
    <citation type="submission" date="2018-06" db="EMBL/GenBank/DDBJ databases">
        <title>WGS assembly of Brassica rapa FPsc.</title>
        <authorList>
            <person name="Bowman J."/>
            <person name="Kohchi T."/>
            <person name="Yamato K."/>
            <person name="Jenkins J."/>
            <person name="Shu S."/>
            <person name="Ishizaki K."/>
            <person name="Yamaoka S."/>
            <person name="Nishihama R."/>
            <person name="Nakamura Y."/>
            <person name="Berger F."/>
            <person name="Adam C."/>
            <person name="Aki S."/>
            <person name="Althoff F."/>
            <person name="Araki T."/>
            <person name="Arteaga-Vazquez M."/>
            <person name="Balasubrmanian S."/>
            <person name="Bauer D."/>
            <person name="Boehm C."/>
            <person name="Briginshaw L."/>
            <person name="Caballero-Perez J."/>
            <person name="Catarino B."/>
            <person name="Chen F."/>
            <person name="Chiyoda S."/>
            <person name="Chovatia M."/>
            <person name="Davies K."/>
            <person name="Delmans M."/>
            <person name="Demura T."/>
            <person name="Dierschke T."/>
            <person name="Dolan L."/>
            <person name="Dorantes-Acosta A."/>
            <person name="Eklund D."/>
            <person name="Florent S."/>
            <person name="Flores-Sandoval E."/>
            <person name="Fujiyama A."/>
            <person name="Fukuzawa H."/>
            <person name="Galik B."/>
            <person name="Grimanelli D."/>
            <person name="Grimwood J."/>
            <person name="Grossniklaus U."/>
            <person name="Hamada T."/>
            <person name="Haseloff J."/>
            <person name="Hetherington A."/>
            <person name="Higo A."/>
            <person name="Hirakawa Y."/>
            <person name="Hundley H."/>
            <person name="Ikeda Y."/>
            <person name="Inoue K."/>
            <person name="Inoue S."/>
            <person name="Ishida S."/>
            <person name="Jia Q."/>
            <person name="Kakita M."/>
            <person name="Kanazawa T."/>
            <person name="Kawai Y."/>
            <person name="Kawashima T."/>
            <person name="Kennedy M."/>
            <person name="Kinose K."/>
            <person name="Kinoshita T."/>
            <person name="Kohara Y."/>
            <person name="Koide E."/>
            <person name="Komatsu K."/>
            <person name="Kopischke S."/>
            <person name="Kubo M."/>
            <person name="Kyozuka J."/>
            <person name="Lagercrantz U."/>
            <person name="Lin S."/>
            <person name="Lindquist E."/>
            <person name="Lipzen A."/>
            <person name="Lu C."/>
            <person name="Luna E."/>
            <person name="Martienssen R."/>
            <person name="Minamino N."/>
            <person name="Mizutani M."/>
            <person name="Mizutani M."/>
            <person name="Mochizuki N."/>
            <person name="Monte I."/>
            <person name="Mosher R."/>
            <person name="Nagasaki H."/>
            <person name="Nakagami H."/>
            <person name="Naramoto S."/>
            <person name="Nishitani K."/>
            <person name="Ohtani M."/>
            <person name="Okamoto T."/>
            <person name="Okumura M."/>
            <person name="Phillips J."/>
            <person name="Pollak B."/>
            <person name="Reinders A."/>
            <person name="Roevekamp M."/>
            <person name="Sano R."/>
            <person name="Sawa S."/>
            <person name="Schmid M."/>
            <person name="Shirakawa M."/>
            <person name="Solano R."/>
            <person name="Spunde A."/>
            <person name="Suetsugu N."/>
            <person name="Sugano S."/>
            <person name="Sugiyama A."/>
            <person name="Sun R."/>
            <person name="Suzuki Y."/>
            <person name="Takenaka M."/>
            <person name="Takezawa D."/>
            <person name="Tomogane H."/>
            <person name="Tsuzuki M."/>
            <person name="Ueda T."/>
            <person name="Umeda M."/>
            <person name="Ward J."/>
            <person name="Watanabe Y."/>
            <person name="Yazaki K."/>
            <person name="Yokoyama R."/>
            <person name="Yoshitake Y."/>
            <person name="Yotsui I."/>
            <person name="Zachgo S."/>
            <person name="Schmutz J."/>
        </authorList>
    </citation>
    <scope>NUCLEOTIDE SEQUENCE [LARGE SCALE GENOMIC DNA]</scope>
    <source>
        <strain evidence="3">cv. B-3</strain>
    </source>
</reference>
<name>A0A398AGH0_BRACM</name>
<dbReference type="Proteomes" id="UP000264353">
    <property type="component" value="Chromosome A2"/>
</dbReference>
<dbReference type="EMBL" id="CM010629">
    <property type="protein sequence ID" value="RID75734.1"/>
    <property type="molecule type" value="Genomic_DNA"/>
</dbReference>
<dbReference type="InterPro" id="IPR029480">
    <property type="entry name" value="Transpos_assoc"/>
</dbReference>
<dbReference type="Pfam" id="PF02992">
    <property type="entry name" value="Transposase_21"/>
    <property type="match status" value="1"/>
</dbReference>
<evidence type="ECO:0000313" key="3">
    <source>
        <dbReference type="Proteomes" id="UP000264353"/>
    </source>
</evidence>
<gene>
    <name evidence="2" type="ORF">BRARA_B02763</name>
</gene>
<evidence type="ECO:0000259" key="1">
    <source>
        <dbReference type="Pfam" id="PF13963"/>
    </source>
</evidence>
<dbReference type="PANTHER" id="PTHR10775:SF185">
    <property type="entry name" value="OS08G0208400 PROTEIN"/>
    <property type="match status" value="1"/>
</dbReference>
<dbReference type="PANTHER" id="PTHR10775">
    <property type="entry name" value="OS08G0208400 PROTEIN"/>
    <property type="match status" value="1"/>
</dbReference>